<evidence type="ECO:0000256" key="2">
    <source>
        <dbReference type="ARBA" id="ARBA00023043"/>
    </source>
</evidence>
<dbReference type="InterPro" id="IPR002110">
    <property type="entry name" value="Ankyrin_rpt"/>
</dbReference>
<dbReference type="PROSITE" id="PS50088">
    <property type="entry name" value="ANK_REPEAT"/>
    <property type="match status" value="1"/>
</dbReference>
<keyword evidence="5" id="KW-1185">Reference proteome</keyword>
<keyword evidence="2 3" id="KW-0040">ANK repeat</keyword>
<reference evidence="4 5" key="1">
    <citation type="journal article" date="2018" name="Nat. Ecol. Evol.">
        <title>Pezizomycetes genomes reveal the molecular basis of ectomycorrhizal truffle lifestyle.</title>
        <authorList>
            <person name="Murat C."/>
            <person name="Payen T."/>
            <person name="Noel B."/>
            <person name="Kuo A."/>
            <person name="Morin E."/>
            <person name="Chen J."/>
            <person name="Kohler A."/>
            <person name="Krizsan K."/>
            <person name="Balestrini R."/>
            <person name="Da Silva C."/>
            <person name="Montanini B."/>
            <person name="Hainaut M."/>
            <person name="Levati E."/>
            <person name="Barry K.W."/>
            <person name="Belfiori B."/>
            <person name="Cichocki N."/>
            <person name="Clum A."/>
            <person name="Dockter R.B."/>
            <person name="Fauchery L."/>
            <person name="Guy J."/>
            <person name="Iotti M."/>
            <person name="Le Tacon F."/>
            <person name="Lindquist E.A."/>
            <person name="Lipzen A."/>
            <person name="Malagnac F."/>
            <person name="Mello A."/>
            <person name="Molinier V."/>
            <person name="Miyauchi S."/>
            <person name="Poulain J."/>
            <person name="Riccioni C."/>
            <person name="Rubini A."/>
            <person name="Sitrit Y."/>
            <person name="Splivallo R."/>
            <person name="Traeger S."/>
            <person name="Wang M."/>
            <person name="Zifcakova L."/>
            <person name="Wipf D."/>
            <person name="Zambonelli A."/>
            <person name="Paolocci F."/>
            <person name="Nowrousian M."/>
            <person name="Ottonello S."/>
            <person name="Baldrian P."/>
            <person name="Spatafora J.W."/>
            <person name="Henrissat B."/>
            <person name="Nagy L.G."/>
            <person name="Aury J.M."/>
            <person name="Wincker P."/>
            <person name="Grigoriev I.V."/>
            <person name="Bonfante P."/>
            <person name="Martin F.M."/>
        </authorList>
    </citation>
    <scope>NUCLEOTIDE SEQUENCE [LARGE SCALE GENOMIC DNA]</scope>
    <source>
        <strain evidence="4 5">120613-1</strain>
    </source>
</reference>
<evidence type="ECO:0000313" key="5">
    <source>
        <dbReference type="Proteomes" id="UP000276215"/>
    </source>
</evidence>
<sequence length="139" mass="15656">MRVLLADPRFDVNARTMHGWTQLHWAVIYSPDIMRMLLRHPGIDVNITQMDLWRPLHFVALKPCERAVRILIADGRVDVNAQGPEGRTALMMAVSDRSLGVLDALLSDPRVDVNLGDHHGGSPLHLAARMRDVSVLRRL</sequence>
<dbReference type="AlphaFoldDB" id="A0A3N4K1V8"/>
<name>A0A3N4K1V8_9PEZI</name>
<dbReference type="PANTHER" id="PTHR24141">
    <property type="entry name" value="2-5A-DEPENDENT RIBONUCLEASE"/>
    <property type="match status" value="1"/>
</dbReference>
<dbReference type="SUPFAM" id="SSF48403">
    <property type="entry name" value="Ankyrin repeat"/>
    <property type="match status" value="1"/>
</dbReference>
<dbReference type="STRING" id="1336337.A0A3N4K1V8"/>
<dbReference type="PROSITE" id="PS50297">
    <property type="entry name" value="ANK_REP_REGION"/>
    <property type="match status" value="1"/>
</dbReference>
<gene>
    <name evidence="4" type="ORF">L873DRAFT_1622224</name>
</gene>
<dbReference type="GO" id="GO:0003723">
    <property type="term" value="F:RNA binding"/>
    <property type="evidence" value="ECO:0007669"/>
    <property type="project" value="TreeGrafter"/>
</dbReference>
<evidence type="ECO:0000256" key="3">
    <source>
        <dbReference type="PROSITE-ProRule" id="PRU00023"/>
    </source>
</evidence>
<dbReference type="SMART" id="SM00248">
    <property type="entry name" value="ANK"/>
    <property type="match status" value="3"/>
</dbReference>
<dbReference type="PANTHER" id="PTHR24141:SF1">
    <property type="entry name" value="2-5A-DEPENDENT RIBONUCLEASE"/>
    <property type="match status" value="1"/>
</dbReference>
<dbReference type="OrthoDB" id="20872at2759"/>
<dbReference type="Proteomes" id="UP000276215">
    <property type="component" value="Unassembled WGS sequence"/>
</dbReference>
<accession>A0A3N4K1V8</accession>
<dbReference type="EMBL" id="ML120362">
    <property type="protein sequence ID" value="RPB03508.1"/>
    <property type="molecule type" value="Genomic_DNA"/>
</dbReference>
<dbReference type="Gene3D" id="1.25.40.20">
    <property type="entry name" value="Ankyrin repeat-containing domain"/>
    <property type="match status" value="1"/>
</dbReference>
<keyword evidence="1" id="KW-0677">Repeat</keyword>
<dbReference type="InterPro" id="IPR036770">
    <property type="entry name" value="Ankyrin_rpt-contain_sf"/>
</dbReference>
<feature type="non-terminal residue" evidence="4">
    <location>
        <position position="139"/>
    </location>
</feature>
<organism evidence="4 5">
    <name type="scientific">Choiromyces venosus 120613-1</name>
    <dbReference type="NCBI Taxonomy" id="1336337"/>
    <lineage>
        <taxon>Eukaryota</taxon>
        <taxon>Fungi</taxon>
        <taxon>Dikarya</taxon>
        <taxon>Ascomycota</taxon>
        <taxon>Pezizomycotina</taxon>
        <taxon>Pezizomycetes</taxon>
        <taxon>Pezizales</taxon>
        <taxon>Tuberaceae</taxon>
        <taxon>Choiromyces</taxon>
    </lineage>
</organism>
<protein>
    <submittedName>
        <fullName evidence="4">Ankyrin</fullName>
    </submittedName>
</protein>
<evidence type="ECO:0000313" key="4">
    <source>
        <dbReference type="EMBL" id="RPB03508.1"/>
    </source>
</evidence>
<dbReference type="Pfam" id="PF13606">
    <property type="entry name" value="Ank_3"/>
    <property type="match status" value="1"/>
</dbReference>
<dbReference type="Pfam" id="PF12796">
    <property type="entry name" value="Ank_2"/>
    <property type="match status" value="1"/>
</dbReference>
<evidence type="ECO:0000256" key="1">
    <source>
        <dbReference type="ARBA" id="ARBA00022737"/>
    </source>
</evidence>
<dbReference type="GO" id="GO:0006396">
    <property type="term" value="P:RNA processing"/>
    <property type="evidence" value="ECO:0007669"/>
    <property type="project" value="TreeGrafter"/>
</dbReference>
<dbReference type="GO" id="GO:0004540">
    <property type="term" value="F:RNA nuclease activity"/>
    <property type="evidence" value="ECO:0007669"/>
    <property type="project" value="TreeGrafter"/>
</dbReference>
<feature type="repeat" description="ANK" evidence="3">
    <location>
        <begin position="119"/>
        <end position="139"/>
    </location>
</feature>
<proteinExistence type="predicted"/>